<name>A0ABX1EAA8_9PROT</name>
<dbReference type="Pfam" id="PF05050">
    <property type="entry name" value="Methyltransf_21"/>
    <property type="match status" value="1"/>
</dbReference>
<dbReference type="EMBL" id="JAAVNE010000060">
    <property type="protein sequence ID" value="NKC33956.1"/>
    <property type="molecule type" value="Genomic_DNA"/>
</dbReference>
<reference evidence="2 3" key="1">
    <citation type="submission" date="2020-03" db="EMBL/GenBank/DDBJ databases">
        <title>Roseomonas selenitidurans sp. nov. isolated from urban soil.</title>
        <authorList>
            <person name="Liu H."/>
        </authorList>
    </citation>
    <scope>NUCLEOTIDE SEQUENCE [LARGE SCALE GENOMIC DNA]</scope>
    <source>
        <strain evidence="2 3">BU-1</strain>
    </source>
</reference>
<sequence>MRRLILDTLRRATGTQQLRQHVRLLEEEVAHALQMPRADPQRLAAMAAQQAEDRPRIEQAAALAAALPPPLREALGRLARPADFPLQPWWERSLWEPVVQLAVRDHVRPGDIAFDVGANAGAFAQQMSRQAGPRGIVCAFEASPRIIGRTHHNLTAAGCHNVTLYHRAIWHRSGEAVHLAEGSHLNDRVEEGAGGTPVPTLALDDFIAATGLVPSFVKMDIEGAELAALQGCPRLIAEGRPIMALEQAPDDMRCHAVLTAAGYLAVDLGSYRRITAASDFANPTGVNNVLFMPAEKAAASPYFDPRQEVVANLAAAAFTRDAAGGARLAQPLDLPAGRYLLRADFSAEGRDNEVFAGIEAAGETVFRYHSFTAFLAECYRDWVVQLDRPAPILPFLRFLQGSDPTLNWRGVAVIRLPAFDGLAPPLVF</sequence>
<dbReference type="NCBIfam" id="TIGR01444">
    <property type="entry name" value="fkbM_fam"/>
    <property type="match status" value="1"/>
</dbReference>
<dbReference type="GO" id="GO:0032259">
    <property type="term" value="P:methylation"/>
    <property type="evidence" value="ECO:0007669"/>
    <property type="project" value="UniProtKB-KW"/>
</dbReference>
<accession>A0ABX1EAA8</accession>
<keyword evidence="3" id="KW-1185">Reference proteome</keyword>
<dbReference type="InterPro" id="IPR052514">
    <property type="entry name" value="SAM-dependent_MTase"/>
</dbReference>
<feature type="domain" description="Methyltransferase FkbM" evidence="1">
    <location>
        <begin position="115"/>
        <end position="247"/>
    </location>
</feature>
<dbReference type="InterPro" id="IPR006342">
    <property type="entry name" value="FkbM_mtfrase"/>
</dbReference>
<evidence type="ECO:0000313" key="2">
    <source>
        <dbReference type="EMBL" id="NKC33956.1"/>
    </source>
</evidence>
<comment type="caution">
    <text evidence="2">The sequence shown here is derived from an EMBL/GenBank/DDBJ whole genome shotgun (WGS) entry which is preliminary data.</text>
</comment>
<dbReference type="RefSeq" id="WP_168034673.1">
    <property type="nucleotide sequence ID" value="NZ_JAAVNE010000060.1"/>
</dbReference>
<dbReference type="PANTHER" id="PTHR34203">
    <property type="entry name" value="METHYLTRANSFERASE, FKBM FAMILY PROTEIN"/>
    <property type="match status" value="1"/>
</dbReference>
<organism evidence="2 3">
    <name type="scientific">Falsiroseomonas selenitidurans</name>
    <dbReference type="NCBI Taxonomy" id="2716335"/>
    <lineage>
        <taxon>Bacteria</taxon>
        <taxon>Pseudomonadati</taxon>
        <taxon>Pseudomonadota</taxon>
        <taxon>Alphaproteobacteria</taxon>
        <taxon>Acetobacterales</taxon>
        <taxon>Roseomonadaceae</taxon>
        <taxon>Falsiroseomonas</taxon>
    </lineage>
</organism>
<dbReference type="GO" id="GO:0008168">
    <property type="term" value="F:methyltransferase activity"/>
    <property type="evidence" value="ECO:0007669"/>
    <property type="project" value="UniProtKB-KW"/>
</dbReference>
<dbReference type="PANTHER" id="PTHR34203:SF15">
    <property type="entry name" value="SLL1173 PROTEIN"/>
    <property type="match status" value="1"/>
</dbReference>
<keyword evidence="2" id="KW-0808">Transferase</keyword>
<gene>
    <name evidence="2" type="ORF">HEQ75_24070</name>
</gene>
<dbReference type="Proteomes" id="UP000787635">
    <property type="component" value="Unassembled WGS sequence"/>
</dbReference>
<proteinExistence type="predicted"/>
<evidence type="ECO:0000313" key="3">
    <source>
        <dbReference type="Proteomes" id="UP000787635"/>
    </source>
</evidence>
<dbReference type="SUPFAM" id="SSF53335">
    <property type="entry name" value="S-adenosyl-L-methionine-dependent methyltransferases"/>
    <property type="match status" value="1"/>
</dbReference>
<keyword evidence="2" id="KW-0489">Methyltransferase</keyword>
<protein>
    <submittedName>
        <fullName evidence="2">FkbM family methyltransferase</fullName>
    </submittedName>
</protein>
<dbReference type="Gene3D" id="3.40.50.150">
    <property type="entry name" value="Vaccinia Virus protein VP39"/>
    <property type="match status" value="1"/>
</dbReference>
<dbReference type="InterPro" id="IPR029063">
    <property type="entry name" value="SAM-dependent_MTases_sf"/>
</dbReference>
<evidence type="ECO:0000259" key="1">
    <source>
        <dbReference type="Pfam" id="PF05050"/>
    </source>
</evidence>